<accession>A0ABV1MRF8</accession>
<keyword evidence="1" id="KW-0238">DNA-binding</keyword>
<organism evidence="3 4">
    <name type="scientific">Lysinibacillus zambalensis</name>
    <dbReference type="NCBI Taxonomy" id="3160866"/>
    <lineage>
        <taxon>Bacteria</taxon>
        <taxon>Bacillati</taxon>
        <taxon>Bacillota</taxon>
        <taxon>Bacilli</taxon>
        <taxon>Bacillales</taxon>
        <taxon>Bacillaceae</taxon>
        <taxon>Lysinibacillus</taxon>
    </lineage>
</organism>
<reference evidence="3 4" key="1">
    <citation type="submission" date="2024-06" db="EMBL/GenBank/DDBJ databases">
        <title>Lysinibacillus zambalefons sp. nov., a Novel Firmicute Isolated from the Poon Bato Zambales Hyperalkaline Spring.</title>
        <authorList>
            <person name="Aja J.A."/>
            <person name="Lazaro J.E.H."/>
            <person name="Llorin L.D."/>
            <person name="Lim K.R."/>
            <person name="Teodosio J."/>
            <person name="Dalisay D.S."/>
        </authorList>
    </citation>
    <scope>NUCLEOTIDE SEQUENCE [LARGE SCALE GENOMIC DNA]</scope>
    <source>
        <strain evidence="3 4">M3</strain>
    </source>
</reference>
<protein>
    <submittedName>
        <fullName evidence="3">Transposase</fullName>
    </submittedName>
</protein>
<dbReference type="InterPro" id="IPR010095">
    <property type="entry name" value="Cas12f1-like_TNB"/>
</dbReference>
<dbReference type="PANTHER" id="PTHR30405">
    <property type="entry name" value="TRANSPOSASE"/>
    <property type="match status" value="1"/>
</dbReference>
<dbReference type="RefSeq" id="WP_349659731.1">
    <property type="nucleotide sequence ID" value="NZ_JBEGDG010000007.1"/>
</dbReference>
<dbReference type="Pfam" id="PF07282">
    <property type="entry name" value="Cas12f1-like_TNB"/>
    <property type="match status" value="1"/>
</dbReference>
<dbReference type="InterPro" id="IPR051399">
    <property type="entry name" value="RNA-guided_DNA_endo/Transpos"/>
</dbReference>
<evidence type="ECO:0000313" key="3">
    <source>
        <dbReference type="EMBL" id="MEQ6355101.1"/>
    </source>
</evidence>
<comment type="caution">
    <text evidence="3">The sequence shown here is derived from an EMBL/GenBank/DDBJ whole genome shotgun (WGS) entry which is preliminary data.</text>
</comment>
<evidence type="ECO:0000313" key="4">
    <source>
        <dbReference type="Proteomes" id="UP001478862"/>
    </source>
</evidence>
<sequence>MVTKTMKYEIKYDKDLYNLLRDIQYVIYRLKNKATSMAWDWQQFSFGYNDRFGKYPKEKDVLGKTLSPDIYNLIKDEFGDFISSATVDVAIQEAVKKFKKDAPLINRGEVSVANYKRDGSFPIRKLQIRNLTKLNAKTYTAKFSLLSNEGKNQRGLKSGQIDVILRTGNGANVILDRILDEKYKMCDSKITKIKNKFYLLLTYQFESQKVLLDENKVMGIDVGVNVPATLAVSHDKYYRQFVGDGKEIRDFENQVLVRKKRIQQSRKWAGEGSVGHGIKTRTKALEKVSGKIANFKQTKNHNWSKFIIDEAVKMGCGTIQLEDLTGISEDNTFLKTWTFYQLKQYITYKAEQVGIKVVEIDPSYTSARCNKCGHIHNKSNKDKWRPNQETFHCQKCSHKANADVNAARNIAMKDIEQIIKDQLEAQKKSNQHALKYIVE</sequence>
<dbReference type="Proteomes" id="UP001478862">
    <property type="component" value="Unassembled WGS sequence"/>
</dbReference>
<dbReference type="PANTHER" id="PTHR30405:SF11">
    <property type="entry name" value="RNA-GUIDED DNA ENDONUCLEASE RV2885C-RELATED"/>
    <property type="match status" value="1"/>
</dbReference>
<evidence type="ECO:0000259" key="2">
    <source>
        <dbReference type="Pfam" id="PF07282"/>
    </source>
</evidence>
<feature type="domain" description="Cas12f1-like TNB" evidence="2">
    <location>
        <begin position="339"/>
        <end position="410"/>
    </location>
</feature>
<proteinExistence type="predicted"/>
<dbReference type="NCBIfam" id="NF040570">
    <property type="entry name" value="guided_TnpB"/>
    <property type="match status" value="1"/>
</dbReference>
<dbReference type="EMBL" id="JBEGDG010000007">
    <property type="protein sequence ID" value="MEQ6355101.1"/>
    <property type="molecule type" value="Genomic_DNA"/>
</dbReference>
<evidence type="ECO:0000256" key="1">
    <source>
        <dbReference type="ARBA" id="ARBA00023125"/>
    </source>
</evidence>
<dbReference type="NCBIfam" id="TIGR01766">
    <property type="entry name" value="IS200/IS605 family accessory protein TnpB-like domain"/>
    <property type="match status" value="1"/>
</dbReference>
<keyword evidence="4" id="KW-1185">Reference proteome</keyword>
<gene>
    <name evidence="3" type="ORF">ABNX05_10780</name>
</gene>
<name>A0ABV1MRF8_9BACI</name>